<dbReference type="PANTHER" id="PTHR10642">
    <property type="entry name" value="RIBONUCLEASE H1"/>
    <property type="match status" value="1"/>
</dbReference>
<evidence type="ECO:0000313" key="9">
    <source>
        <dbReference type="EMBL" id="TKW55779.1"/>
    </source>
</evidence>
<evidence type="ECO:0000256" key="6">
    <source>
        <dbReference type="ARBA" id="ARBA00022759"/>
    </source>
</evidence>
<keyword evidence="7" id="KW-0378">Hydrolase</keyword>
<evidence type="ECO:0000259" key="8">
    <source>
        <dbReference type="PROSITE" id="PS50879"/>
    </source>
</evidence>
<dbReference type="Gene3D" id="3.30.420.10">
    <property type="entry name" value="Ribonuclease H-like superfamily/Ribonuclease H"/>
    <property type="match status" value="1"/>
</dbReference>
<evidence type="ECO:0000256" key="1">
    <source>
        <dbReference type="ARBA" id="ARBA00000077"/>
    </source>
</evidence>
<reference evidence="9 10" key="1">
    <citation type="journal article" date="2019" name="PLoS ONE">
        <title>Comparative genome analysis indicates high evolutionary potential of pathogenicity genes in Colletotrichum tanaceti.</title>
        <authorList>
            <person name="Lelwala R.V."/>
            <person name="Korhonen P.K."/>
            <person name="Young N.D."/>
            <person name="Scott J.B."/>
            <person name="Ades P.A."/>
            <person name="Gasser R.B."/>
            <person name="Taylor P.W.J."/>
        </authorList>
    </citation>
    <scope>NUCLEOTIDE SEQUENCE [LARGE SCALE GENOMIC DNA]</scope>
    <source>
        <strain evidence="9">BRIP57314</strain>
    </source>
</reference>
<proteinExistence type="inferred from homology"/>
<dbReference type="STRING" id="1306861.A0A4U6XJU6"/>
<accession>A0A4U6XJU6</accession>
<feature type="domain" description="RNase H type-1" evidence="8">
    <location>
        <begin position="56"/>
        <end position="215"/>
    </location>
</feature>
<keyword evidence="10" id="KW-1185">Reference proteome</keyword>
<organism evidence="9 10">
    <name type="scientific">Colletotrichum tanaceti</name>
    <dbReference type="NCBI Taxonomy" id="1306861"/>
    <lineage>
        <taxon>Eukaryota</taxon>
        <taxon>Fungi</taxon>
        <taxon>Dikarya</taxon>
        <taxon>Ascomycota</taxon>
        <taxon>Pezizomycotina</taxon>
        <taxon>Sordariomycetes</taxon>
        <taxon>Hypocreomycetidae</taxon>
        <taxon>Glomerellales</taxon>
        <taxon>Glomerellaceae</taxon>
        <taxon>Colletotrichum</taxon>
        <taxon>Colletotrichum destructivum species complex</taxon>
    </lineage>
</organism>
<protein>
    <recommendedName>
        <fullName evidence="3">ribonuclease H</fullName>
        <ecNumber evidence="3">3.1.26.4</ecNumber>
    </recommendedName>
</protein>
<dbReference type="InterPro" id="IPR050092">
    <property type="entry name" value="RNase_H"/>
</dbReference>
<gene>
    <name evidence="9" type="primary">Rnaseh1</name>
    <name evidence="9" type="ORF">CTA1_4264</name>
</gene>
<evidence type="ECO:0000256" key="7">
    <source>
        <dbReference type="ARBA" id="ARBA00022801"/>
    </source>
</evidence>
<dbReference type="PANTHER" id="PTHR10642:SF26">
    <property type="entry name" value="RIBONUCLEASE H1"/>
    <property type="match status" value="1"/>
</dbReference>
<comment type="caution">
    <text evidence="9">The sequence shown here is derived from an EMBL/GenBank/DDBJ whole genome shotgun (WGS) entry which is preliminary data.</text>
</comment>
<dbReference type="Proteomes" id="UP000310108">
    <property type="component" value="Unassembled WGS sequence"/>
</dbReference>
<comment type="similarity">
    <text evidence="2">Belongs to the RNase H family.</text>
</comment>
<evidence type="ECO:0000256" key="2">
    <source>
        <dbReference type="ARBA" id="ARBA00005300"/>
    </source>
</evidence>
<sequence>MMGYDDDDGLGSRLFDHRASDPHRLVPRSELVVYDPRKQVFGLQMYSWQRKGIVPDPGSLVVYIDGACRDTGTPAARGSWAVYFGPGSPYNRRGLLAPDLPQTGARAEIEALARALDALDDVARRHPAGALLRVKIATGSEYLANAMSLWIGDWIENEGADARGRPVAHFAALRALHERLDDMTYGRDGGLDLMFWPIPREENGEANRLANQAFLE</sequence>
<dbReference type="Pfam" id="PF00075">
    <property type="entry name" value="RNase_H"/>
    <property type="match status" value="1"/>
</dbReference>
<dbReference type="AlphaFoldDB" id="A0A4U6XJU6"/>
<dbReference type="GO" id="GO:0004523">
    <property type="term" value="F:RNA-DNA hybrid ribonuclease activity"/>
    <property type="evidence" value="ECO:0007669"/>
    <property type="project" value="UniProtKB-EC"/>
</dbReference>
<comment type="catalytic activity">
    <reaction evidence="1">
        <text>Endonucleolytic cleavage to 5'-phosphomonoester.</text>
        <dbReference type="EC" id="3.1.26.4"/>
    </reaction>
</comment>
<keyword evidence="4" id="KW-0540">Nuclease</keyword>
<dbReference type="EMBL" id="PJEX01000086">
    <property type="protein sequence ID" value="TKW55779.1"/>
    <property type="molecule type" value="Genomic_DNA"/>
</dbReference>
<evidence type="ECO:0000256" key="3">
    <source>
        <dbReference type="ARBA" id="ARBA00012180"/>
    </source>
</evidence>
<dbReference type="InterPro" id="IPR002156">
    <property type="entry name" value="RNaseH_domain"/>
</dbReference>
<dbReference type="GO" id="GO:0046872">
    <property type="term" value="F:metal ion binding"/>
    <property type="evidence" value="ECO:0007669"/>
    <property type="project" value="UniProtKB-KW"/>
</dbReference>
<dbReference type="CDD" id="cd13934">
    <property type="entry name" value="RNase_H_Dikarya_like"/>
    <property type="match status" value="1"/>
</dbReference>
<evidence type="ECO:0000256" key="5">
    <source>
        <dbReference type="ARBA" id="ARBA00022723"/>
    </source>
</evidence>
<keyword evidence="6" id="KW-0255">Endonuclease</keyword>
<dbReference type="SUPFAM" id="SSF53098">
    <property type="entry name" value="Ribonuclease H-like"/>
    <property type="match status" value="1"/>
</dbReference>
<dbReference type="InterPro" id="IPR036397">
    <property type="entry name" value="RNaseH_sf"/>
</dbReference>
<dbReference type="GO" id="GO:0043137">
    <property type="term" value="P:DNA replication, removal of RNA primer"/>
    <property type="evidence" value="ECO:0007669"/>
    <property type="project" value="TreeGrafter"/>
</dbReference>
<dbReference type="GO" id="GO:0003676">
    <property type="term" value="F:nucleic acid binding"/>
    <property type="evidence" value="ECO:0007669"/>
    <property type="project" value="InterPro"/>
</dbReference>
<evidence type="ECO:0000256" key="4">
    <source>
        <dbReference type="ARBA" id="ARBA00022722"/>
    </source>
</evidence>
<dbReference type="InterPro" id="IPR012337">
    <property type="entry name" value="RNaseH-like_sf"/>
</dbReference>
<dbReference type="PROSITE" id="PS50879">
    <property type="entry name" value="RNASE_H_1"/>
    <property type="match status" value="1"/>
</dbReference>
<name>A0A4U6XJU6_9PEZI</name>
<keyword evidence="5" id="KW-0479">Metal-binding</keyword>
<dbReference type="EC" id="3.1.26.4" evidence="3"/>
<evidence type="ECO:0000313" key="10">
    <source>
        <dbReference type="Proteomes" id="UP000310108"/>
    </source>
</evidence>